<dbReference type="RefSeq" id="WP_012584684.1">
    <property type="nucleotide sequence ID" value="NC_011662.2"/>
</dbReference>
<reference evidence="1 2" key="2">
    <citation type="journal article" date="2012" name="Stand. Genomic Sci.">
        <title>Complete genome sequence of Thauera aminoaromatica strain MZ1T.</title>
        <authorList>
            <person name="Jiang K."/>
            <person name="Sanseverino J."/>
            <person name="Chauhan A."/>
            <person name="Lucas S."/>
            <person name="Copeland A."/>
            <person name="Lapidus A."/>
            <person name="Del Rio T.G."/>
            <person name="Dalin E."/>
            <person name="Tice H."/>
            <person name="Bruce D."/>
            <person name="Goodwin L."/>
            <person name="Pitluck S."/>
            <person name="Sims D."/>
            <person name="Brettin T."/>
            <person name="Detter J.C."/>
            <person name="Han C."/>
            <person name="Chang Y.J."/>
            <person name="Larimer F."/>
            <person name="Land M."/>
            <person name="Hauser L."/>
            <person name="Kyrpides N.C."/>
            <person name="Mikhailova N."/>
            <person name="Moser S."/>
            <person name="Jegier P."/>
            <person name="Close D."/>
            <person name="Debruyn J.M."/>
            <person name="Wang Y."/>
            <person name="Layton A.C."/>
            <person name="Allen M.S."/>
            <person name="Sayler G.S."/>
        </authorList>
    </citation>
    <scope>NUCLEOTIDE SEQUENCE [LARGE SCALE GENOMIC DNA]</scope>
    <source>
        <strain evidence="1 2">MZ1T</strain>
    </source>
</reference>
<reference evidence="2" key="1">
    <citation type="submission" date="2009-05" db="EMBL/GenBank/DDBJ databases">
        <title>Complete sequence of chromosome of Thauera sp. MZ1T.</title>
        <authorList>
            <consortium name="US DOE Joint Genome Institute"/>
            <person name="Lucas S."/>
            <person name="Copeland A."/>
            <person name="Lapidus A."/>
            <person name="Glavina del Rio T."/>
            <person name="Dalin E."/>
            <person name="Tice H."/>
            <person name="Bruce D."/>
            <person name="Goodwin L."/>
            <person name="Pitluck S."/>
            <person name="Sims D."/>
            <person name="Brettin T."/>
            <person name="Detter J.C."/>
            <person name="Han C."/>
            <person name="Larimer F."/>
            <person name="Land M."/>
            <person name="Hauser L."/>
            <person name="Kyrpides N."/>
            <person name="Mikhailova N."/>
            <person name="Sayler G.S."/>
        </authorList>
    </citation>
    <scope>NUCLEOTIDE SEQUENCE [LARGE SCALE GENOMIC DNA]</scope>
    <source>
        <strain evidence="2">MZ1T</strain>
    </source>
</reference>
<proteinExistence type="predicted"/>
<dbReference type="HOGENOM" id="CLU_1776564_0_0_4"/>
<dbReference type="Proteomes" id="UP000002186">
    <property type="component" value="Chromosome"/>
</dbReference>
<accession>C4ZLL9</accession>
<evidence type="ECO:0000313" key="2">
    <source>
        <dbReference type="Proteomes" id="UP000002186"/>
    </source>
</evidence>
<dbReference type="EMBL" id="CP001281">
    <property type="protein sequence ID" value="ACK53631.1"/>
    <property type="molecule type" value="Genomic_DNA"/>
</dbReference>
<organism evidence="1 2">
    <name type="scientific">Thauera aminoaromatica</name>
    <dbReference type="NCBI Taxonomy" id="164330"/>
    <lineage>
        <taxon>Bacteria</taxon>
        <taxon>Pseudomonadati</taxon>
        <taxon>Pseudomonadota</taxon>
        <taxon>Betaproteobacteria</taxon>
        <taxon>Rhodocyclales</taxon>
        <taxon>Zoogloeaceae</taxon>
        <taxon>Thauera</taxon>
    </lineage>
</organism>
<dbReference type="AlphaFoldDB" id="C4ZLL9"/>
<name>C4ZLL9_THASP</name>
<dbReference type="KEGG" id="tmz:Tmz1t_0864"/>
<sequence>MERLIYKAFALTSPGRWTIIGALFPTVPDLSGPSLRPHFLSVLLAGLSGLASSVAFAALPRPIPDDAARVKMTFSSASVVQVKDATLQLSPGAQIRDTHNRIVLPSHVSGEYVVRMLVDRNGQVHRVWILTPEEAAAPMPKAPSRP</sequence>
<dbReference type="eggNOG" id="ENOG503154P">
    <property type="taxonomic scope" value="Bacteria"/>
</dbReference>
<evidence type="ECO:0000313" key="1">
    <source>
        <dbReference type="EMBL" id="ACK53631.1"/>
    </source>
</evidence>
<protein>
    <submittedName>
        <fullName evidence="1">Uncharacterized protein</fullName>
    </submittedName>
</protein>
<keyword evidence="2" id="KW-1185">Reference proteome</keyword>
<gene>
    <name evidence="1" type="ordered locus">Tmz1t_0864</name>
</gene>
<dbReference type="STRING" id="85643.Tmz1t_0864"/>